<dbReference type="Proteomes" id="UP001372834">
    <property type="component" value="Unassembled WGS sequence"/>
</dbReference>
<organism evidence="1 2">
    <name type="scientific">Polyplax serrata</name>
    <name type="common">Common mouse louse</name>
    <dbReference type="NCBI Taxonomy" id="468196"/>
    <lineage>
        <taxon>Eukaryota</taxon>
        <taxon>Metazoa</taxon>
        <taxon>Ecdysozoa</taxon>
        <taxon>Arthropoda</taxon>
        <taxon>Hexapoda</taxon>
        <taxon>Insecta</taxon>
        <taxon>Pterygota</taxon>
        <taxon>Neoptera</taxon>
        <taxon>Paraneoptera</taxon>
        <taxon>Psocodea</taxon>
        <taxon>Troctomorpha</taxon>
        <taxon>Phthiraptera</taxon>
        <taxon>Anoplura</taxon>
        <taxon>Polyplacidae</taxon>
        <taxon>Polyplax</taxon>
    </lineage>
</organism>
<gene>
    <name evidence="1" type="ORF">RUM43_012334</name>
</gene>
<sequence length="93" mass="10194">MNNVGFNKGVPIGSVQSWNTVTKIQKIGDVLNMKGTGSKGVAYKHFCMDIQYGTAADIVSFRKAEMPELVTDFRGRGDSWYKIGLFTLMGGLV</sequence>
<dbReference type="EMBL" id="JAWJWE010000040">
    <property type="protein sequence ID" value="KAK6619577.1"/>
    <property type="molecule type" value="Genomic_DNA"/>
</dbReference>
<evidence type="ECO:0000313" key="1">
    <source>
        <dbReference type="EMBL" id="KAK6619577.1"/>
    </source>
</evidence>
<protein>
    <submittedName>
        <fullName evidence="1">Uncharacterized protein</fullName>
    </submittedName>
</protein>
<dbReference type="AlphaFoldDB" id="A0AAN8PDF0"/>
<name>A0AAN8PDF0_POLSC</name>
<reference evidence="1 2" key="1">
    <citation type="submission" date="2023-10" db="EMBL/GenBank/DDBJ databases">
        <title>Genomes of two closely related lineages of the louse Polyplax serrata with different host specificities.</title>
        <authorList>
            <person name="Martinu J."/>
            <person name="Tarabai H."/>
            <person name="Stefka J."/>
            <person name="Hypsa V."/>
        </authorList>
    </citation>
    <scope>NUCLEOTIDE SEQUENCE [LARGE SCALE GENOMIC DNA]</scope>
    <source>
        <strain evidence="1">HR10_N</strain>
    </source>
</reference>
<proteinExistence type="predicted"/>
<evidence type="ECO:0000313" key="2">
    <source>
        <dbReference type="Proteomes" id="UP001372834"/>
    </source>
</evidence>
<comment type="caution">
    <text evidence="1">The sequence shown here is derived from an EMBL/GenBank/DDBJ whole genome shotgun (WGS) entry which is preliminary data.</text>
</comment>
<accession>A0AAN8PDF0</accession>